<evidence type="ECO:0000256" key="2">
    <source>
        <dbReference type="ARBA" id="ARBA00022692"/>
    </source>
</evidence>
<keyword evidence="5 7" id="KW-0472">Membrane</keyword>
<proteinExistence type="predicted"/>
<feature type="region of interest" description="Disordered" evidence="6">
    <location>
        <begin position="39"/>
        <end position="63"/>
    </location>
</feature>
<dbReference type="InterPro" id="IPR058533">
    <property type="entry name" value="Cation_efflux_TM"/>
</dbReference>
<dbReference type="InterPro" id="IPR050681">
    <property type="entry name" value="CDF/SLC30A"/>
</dbReference>
<dbReference type="PANTHER" id="PTHR11562">
    <property type="entry name" value="CATION EFFLUX PROTEIN/ ZINC TRANSPORTER"/>
    <property type="match status" value="1"/>
</dbReference>
<feature type="compositionally biased region" description="Polar residues" evidence="6">
    <location>
        <begin position="185"/>
        <end position="213"/>
    </location>
</feature>
<evidence type="ECO:0000313" key="9">
    <source>
        <dbReference type="EMBL" id="EEC47935.1"/>
    </source>
</evidence>
<gene>
    <name evidence="9" type="ORF">PHATRDRAFT_46297</name>
</gene>
<evidence type="ECO:0000313" key="10">
    <source>
        <dbReference type="Proteomes" id="UP000000759"/>
    </source>
</evidence>
<keyword evidence="3" id="KW-0813">Transport</keyword>
<keyword evidence="2 7" id="KW-0812">Transmembrane</keyword>
<dbReference type="Proteomes" id="UP000000759">
    <property type="component" value="Chromosome 9"/>
</dbReference>
<evidence type="ECO:0000256" key="1">
    <source>
        <dbReference type="ARBA" id="ARBA00004141"/>
    </source>
</evidence>
<dbReference type="RefSeq" id="XP_002180527.1">
    <property type="nucleotide sequence ID" value="XM_002180491.1"/>
</dbReference>
<reference evidence="9 10" key="1">
    <citation type="journal article" date="2008" name="Nature">
        <title>The Phaeodactylum genome reveals the evolutionary history of diatom genomes.</title>
        <authorList>
            <person name="Bowler C."/>
            <person name="Allen A.E."/>
            <person name="Badger J.H."/>
            <person name="Grimwood J."/>
            <person name="Jabbari K."/>
            <person name="Kuo A."/>
            <person name="Maheswari U."/>
            <person name="Martens C."/>
            <person name="Maumus F."/>
            <person name="Otillar R.P."/>
            <person name="Rayko E."/>
            <person name="Salamov A."/>
            <person name="Vandepoele K."/>
            <person name="Beszteri B."/>
            <person name="Gruber A."/>
            <person name="Heijde M."/>
            <person name="Katinka M."/>
            <person name="Mock T."/>
            <person name="Valentin K."/>
            <person name="Verret F."/>
            <person name="Berges J.A."/>
            <person name="Brownlee C."/>
            <person name="Cadoret J.P."/>
            <person name="Chiovitti A."/>
            <person name="Choi C.J."/>
            <person name="Coesel S."/>
            <person name="De Martino A."/>
            <person name="Detter J.C."/>
            <person name="Durkin C."/>
            <person name="Falciatore A."/>
            <person name="Fournet J."/>
            <person name="Haruta M."/>
            <person name="Huysman M.J."/>
            <person name="Jenkins B.D."/>
            <person name="Jiroutova K."/>
            <person name="Jorgensen R.E."/>
            <person name="Joubert Y."/>
            <person name="Kaplan A."/>
            <person name="Kroger N."/>
            <person name="Kroth P.G."/>
            <person name="La Roche J."/>
            <person name="Lindquist E."/>
            <person name="Lommer M."/>
            <person name="Martin-Jezequel V."/>
            <person name="Lopez P.J."/>
            <person name="Lucas S."/>
            <person name="Mangogna M."/>
            <person name="McGinnis K."/>
            <person name="Medlin L.K."/>
            <person name="Montsant A."/>
            <person name="Oudot-Le Secq M.P."/>
            <person name="Napoli C."/>
            <person name="Obornik M."/>
            <person name="Parker M.S."/>
            <person name="Petit J.L."/>
            <person name="Porcel B.M."/>
            <person name="Poulsen N."/>
            <person name="Robison M."/>
            <person name="Rychlewski L."/>
            <person name="Rynearson T.A."/>
            <person name="Schmutz J."/>
            <person name="Shapiro H."/>
            <person name="Siaut M."/>
            <person name="Stanley M."/>
            <person name="Sussman M.R."/>
            <person name="Taylor A.R."/>
            <person name="Vardi A."/>
            <person name="von Dassow P."/>
            <person name="Vyverman W."/>
            <person name="Willis A."/>
            <person name="Wyrwicz L.S."/>
            <person name="Rokhsar D.S."/>
            <person name="Weissenbach J."/>
            <person name="Armbrust E.V."/>
            <person name="Green B.R."/>
            <person name="Van de Peer Y."/>
            <person name="Grigoriev I.V."/>
        </authorList>
    </citation>
    <scope>NUCLEOTIDE SEQUENCE [LARGE SCALE GENOMIC DNA]</scope>
    <source>
        <strain evidence="9 10">CCAP 1055/1</strain>
    </source>
</reference>
<dbReference type="Pfam" id="PF01545">
    <property type="entry name" value="Cation_efflux"/>
    <property type="match status" value="2"/>
</dbReference>
<dbReference type="EMBL" id="CM000612">
    <property type="protein sequence ID" value="EEC47935.1"/>
    <property type="molecule type" value="Genomic_DNA"/>
</dbReference>
<evidence type="ECO:0000256" key="4">
    <source>
        <dbReference type="ARBA" id="ARBA00022989"/>
    </source>
</evidence>
<dbReference type="PaxDb" id="2850-Phatr46297"/>
<feature type="transmembrane region" description="Helical" evidence="7">
    <location>
        <begin position="391"/>
        <end position="411"/>
    </location>
</feature>
<feature type="transmembrane region" description="Helical" evidence="7">
    <location>
        <begin position="495"/>
        <end position="514"/>
    </location>
</feature>
<feature type="transmembrane region" description="Helical" evidence="7">
    <location>
        <begin position="344"/>
        <end position="366"/>
    </location>
</feature>
<dbReference type="KEGG" id="pti:PHATRDRAFT_46297"/>
<dbReference type="STRING" id="556484.B7G0R6"/>
<feature type="transmembrane region" description="Helical" evidence="7">
    <location>
        <begin position="267"/>
        <end position="288"/>
    </location>
</feature>
<feature type="domain" description="Cation efflux protein transmembrane" evidence="8">
    <location>
        <begin position="352"/>
        <end position="538"/>
    </location>
</feature>
<feature type="compositionally biased region" description="Polar residues" evidence="6">
    <location>
        <begin position="240"/>
        <end position="250"/>
    </location>
</feature>
<feature type="transmembrane region" description="Helical" evidence="7">
    <location>
        <begin position="520"/>
        <end position="538"/>
    </location>
</feature>
<evidence type="ECO:0000256" key="6">
    <source>
        <dbReference type="SAM" id="MobiDB-lite"/>
    </source>
</evidence>
<comment type="subcellular location">
    <subcellularLocation>
        <location evidence="1">Membrane</location>
        <topology evidence="1">Multi-pass membrane protein</topology>
    </subcellularLocation>
</comment>
<feature type="region of interest" description="Disordered" evidence="6">
    <location>
        <begin position="225"/>
        <end position="261"/>
    </location>
</feature>
<name>B7G0R6_PHATC</name>
<dbReference type="eggNOG" id="ENOG502SM7Y">
    <property type="taxonomic scope" value="Eukaryota"/>
</dbReference>
<dbReference type="PANTHER" id="PTHR11562:SF17">
    <property type="entry name" value="RE54080P-RELATED"/>
    <property type="match status" value="1"/>
</dbReference>
<dbReference type="InParanoid" id="B7G0R6"/>
<dbReference type="AlphaFoldDB" id="B7G0R6"/>
<keyword evidence="3" id="KW-0862">Zinc</keyword>
<dbReference type="InterPro" id="IPR027469">
    <property type="entry name" value="Cation_efflux_TMD_sf"/>
</dbReference>
<accession>B7G0R6</accession>
<feature type="domain" description="Cation efflux protein transmembrane" evidence="8">
    <location>
        <begin position="271"/>
        <end position="327"/>
    </location>
</feature>
<reference evidence="10" key="2">
    <citation type="submission" date="2008-08" db="EMBL/GenBank/DDBJ databases">
        <authorList>
            <consortium name="Diatom Consortium"/>
            <person name="Grigoriev I."/>
            <person name="Grimwood J."/>
            <person name="Kuo A."/>
            <person name="Otillar R.P."/>
            <person name="Salamov A."/>
            <person name="Detter J.C."/>
            <person name="Lindquist E."/>
            <person name="Shapiro H."/>
            <person name="Lucas S."/>
            <person name="Glavina del Rio T."/>
            <person name="Pitluck S."/>
            <person name="Rokhsar D."/>
            <person name="Bowler C."/>
        </authorList>
    </citation>
    <scope>GENOME REANNOTATION</scope>
    <source>
        <strain evidence="10">CCAP 1055/1</strain>
    </source>
</reference>
<keyword evidence="3" id="KW-0864">Zinc transport</keyword>
<protein>
    <recommendedName>
        <fullName evidence="8">Cation efflux protein transmembrane domain-containing protein</fullName>
    </recommendedName>
</protein>
<sequence length="575" mass="63180">MALVLPRLFTRFRQGFFPNGNEKKSLSKAQSCGIQGQKKALARAGRGPETSGRPETTMTTSCGSEWQQQTTNDTIVIYRTDAACSHTTGTESFRRISFPGSCRTPKLCRWPRTDSLIGTGPFRVRVEESLVRKDLLRGSWMPNRHRNERMPPEDQPQQQSSVHQSPVTTQDRNSLHSLDTPDAGTHTTLNTSRDPEHPNSSPCTARQTVPSTPQQALEIMESPLLSPSEDEASSRDDDQTNGTTNHLNNQNHHRVPADTDVPSNERLLGTAFVSFMGFAIVQTVFAFIAGSQAMLGDSAAMMVDALTYGFNYFAERQKNRDDDDDATTTMSRQLRARLRRKRTLIWELIPPLISVVTLVIVTAFVLRQAVKVLVLDAHRPKDQQHIPNVELMLAFSLLNLALDGLNVFCFAKAKHLMGYATVETSIAPHHEPLEALPTPNVPSEELVVSRIANHRTAENHGDDDSCGEESDQYHDDDGTNLNMCSAYTHVFADTLRSFAVILAAGIALIVDPVTPEVADAAAAVVVSGLILLSLVPLAQGLVRTASELSALVAEEKKRGTDEPWTEGVACRGEVV</sequence>
<feature type="region of interest" description="Disordered" evidence="6">
    <location>
        <begin position="141"/>
        <end position="213"/>
    </location>
</feature>
<dbReference type="SUPFAM" id="SSF161111">
    <property type="entry name" value="Cation efflux protein transmembrane domain-like"/>
    <property type="match status" value="1"/>
</dbReference>
<dbReference type="GeneID" id="7201227"/>
<dbReference type="GO" id="GO:0005385">
    <property type="term" value="F:zinc ion transmembrane transporter activity"/>
    <property type="evidence" value="ECO:0007669"/>
    <property type="project" value="TreeGrafter"/>
</dbReference>
<dbReference type="Gene3D" id="1.20.1510.10">
    <property type="entry name" value="Cation efflux protein transmembrane domain"/>
    <property type="match status" value="1"/>
</dbReference>
<feature type="compositionally biased region" description="Polar residues" evidence="6">
    <location>
        <begin position="53"/>
        <end position="63"/>
    </location>
</feature>
<evidence type="ECO:0000256" key="5">
    <source>
        <dbReference type="ARBA" id="ARBA00023136"/>
    </source>
</evidence>
<evidence type="ECO:0000256" key="7">
    <source>
        <dbReference type="SAM" id="Phobius"/>
    </source>
</evidence>
<keyword evidence="4 7" id="KW-1133">Transmembrane helix</keyword>
<evidence type="ECO:0000259" key="8">
    <source>
        <dbReference type="Pfam" id="PF01545"/>
    </source>
</evidence>
<keyword evidence="10" id="KW-1185">Reference proteome</keyword>
<feature type="compositionally biased region" description="Low complexity" evidence="6">
    <location>
        <begin position="155"/>
        <end position="170"/>
    </location>
</feature>
<organism evidence="9 10">
    <name type="scientific">Phaeodactylum tricornutum (strain CCAP 1055/1)</name>
    <dbReference type="NCBI Taxonomy" id="556484"/>
    <lineage>
        <taxon>Eukaryota</taxon>
        <taxon>Sar</taxon>
        <taxon>Stramenopiles</taxon>
        <taxon>Ochrophyta</taxon>
        <taxon>Bacillariophyta</taxon>
        <taxon>Bacillariophyceae</taxon>
        <taxon>Bacillariophycidae</taxon>
        <taxon>Naviculales</taxon>
        <taxon>Phaeodactylaceae</taxon>
        <taxon>Phaeodactylum</taxon>
    </lineage>
</organism>
<dbReference type="HOGENOM" id="CLU_644762_0_0_1"/>
<dbReference type="OrthoDB" id="47927at2759"/>
<evidence type="ECO:0000256" key="3">
    <source>
        <dbReference type="ARBA" id="ARBA00022906"/>
    </source>
</evidence>
<dbReference type="GO" id="GO:0005886">
    <property type="term" value="C:plasma membrane"/>
    <property type="evidence" value="ECO:0007669"/>
    <property type="project" value="TreeGrafter"/>
</dbReference>
<keyword evidence="3" id="KW-0406">Ion transport</keyword>